<dbReference type="AlphaFoldDB" id="A0A2P2I181"/>
<keyword evidence="3" id="KW-0964">Secreted</keyword>
<evidence type="ECO:0000259" key="6">
    <source>
        <dbReference type="PROSITE" id="PS00799"/>
    </source>
</evidence>
<dbReference type="GO" id="GO:0005576">
    <property type="term" value="C:extracellular region"/>
    <property type="evidence" value="ECO:0007669"/>
    <property type="project" value="UniProtKB-SubCell"/>
</dbReference>
<dbReference type="PANTHER" id="PTHR12274:SF3">
    <property type="entry name" value="PROGRANULIN"/>
    <property type="match status" value="1"/>
</dbReference>
<evidence type="ECO:0000256" key="2">
    <source>
        <dbReference type="ARBA" id="ARBA00010093"/>
    </source>
</evidence>
<organism evidence="7">
    <name type="scientific">Hirondellea gigas</name>
    <dbReference type="NCBI Taxonomy" id="1518452"/>
    <lineage>
        <taxon>Eukaryota</taxon>
        <taxon>Metazoa</taxon>
        <taxon>Ecdysozoa</taxon>
        <taxon>Arthropoda</taxon>
        <taxon>Crustacea</taxon>
        <taxon>Multicrustacea</taxon>
        <taxon>Malacostraca</taxon>
        <taxon>Eumalacostraca</taxon>
        <taxon>Peracarida</taxon>
        <taxon>Amphipoda</taxon>
        <taxon>Amphilochidea</taxon>
        <taxon>Lysianassida</taxon>
        <taxon>Lysianassidira</taxon>
        <taxon>Lysianassoidea</taxon>
        <taxon>Lysianassidae</taxon>
        <taxon>Hirondellea</taxon>
    </lineage>
</organism>
<keyword evidence="4" id="KW-1015">Disulfide bond</keyword>
<keyword evidence="5" id="KW-0732">Signal</keyword>
<name>A0A2P2I181_9CRUS</name>
<reference evidence="7" key="1">
    <citation type="journal article" date="2018" name="Biosci. Biotechnol. Biochem.">
        <title>Polysaccharide hydrolase of the hadal zone amphipods Hirondellea gigas.</title>
        <authorList>
            <person name="Kobayashi H."/>
            <person name="Nagahama T."/>
            <person name="Arai W."/>
            <person name="Sasagawa Y."/>
            <person name="Umeda M."/>
            <person name="Hayashi T."/>
            <person name="Nikaido I."/>
            <person name="Watanabe H."/>
            <person name="Oguri K."/>
            <person name="Kitazato H."/>
            <person name="Fujioka K."/>
            <person name="Kido Y."/>
            <person name="Takami H."/>
        </authorList>
    </citation>
    <scope>NUCLEOTIDE SEQUENCE</scope>
    <source>
        <tissue evidence="7">Whole body</tissue>
    </source>
</reference>
<dbReference type="Gene3D" id="2.10.25.160">
    <property type="entry name" value="Granulin"/>
    <property type="match status" value="2"/>
</dbReference>
<proteinExistence type="evidence at transcript level"/>
<accession>A0A2P2I181</accession>
<evidence type="ECO:0000313" key="7">
    <source>
        <dbReference type="EMBL" id="LAB67646.1"/>
    </source>
</evidence>
<dbReference type="InterPro" id="IPR037277">
    <property type="entry name" value="Granulin_sf"/>
</dbReference>
<evidence type="ECO:0000256" key="4">
    <source>
        <dbReference type="ARBA" id="ARBA00023157"/>
    </source>
</evidence>
<evidence type="ECO:0000256" key="1">
    <source>
        <dbReference type="ARBA" id="ARBA00004613"/>
    </source>
</evidence>
<feature type="signal peptide" evidence="5">
    <location>
        <begin position="1"/>
        <end position="24"/>
    </location>
</feature>
<evidence type="ECO:0000256" key="5">
    <source>
        <dbReference type="SAM" id="SignalP"/>
    </source>
</evidence>
<dbReference type="EMBL" id="IACF01001973">
    <property type="protein sequence ID" value="LAB67646.1"/>
    <property type="molecule type" value="mRNA"/>
</dbReference>
<dbReference type="PROSITE" id="PS00799">
    <property type="entry name" value="GRANULINS"/>
    <property type="match status" value="1"/>
</dbReference>
<feature type="chain" id="PRO_5015145917" evidence="5">
    <location>
        <begin position="25"/>
        <end position="211"/>
    </location>
</feature>
<protein>
    <submittedName>
        <fullName evidence="7">Granulins-like</fullName>
    </submittedName>
</protein>
<dbReference type="SMART" id="SM00277">
    <property type="entry name" value="GRAN"/>
    <property type="match status" value="2"/>
</dbReference>
<dbReference type="SUPFAM" id="SSF57277">
    <property type="entry name" value="Granulin repeat"/>
    <property type="match status" value="1"/>
</dbReference>
<comment type="subcellular location">
    <subcellularLocation>
        <location evidence="1">Secreted</location>
    </subcellularLocation>
</comment>
<dbReference type="InterPro" id="IPR000118">
    <property type="entry name" value="Granulin"/>
</dbReference>
<dbReference type="InterPro" id="IPR039036">
    <property type="entry name" value="Granulin_fam"/>
</dbReference>
<feature type="domain" description="Granulins" evidence="6">
    <location>
        <begin position="62"/>
        <end position="75"/>
    </location>
</feature>
<comment type="similarity">
    <text evidence="2">Belongs to the granulin family.</text>
</comment>
<dbReference type="PANTHER" id="PTHR12274">
    <property type="entry name" value="GRANULIN"/>
    <property type="match status" value="1"/>
</dbReference>
<dbReference type="Pfam" id="PF00396">
    <property type="entry name" value="Granulin"/>
    <property type="match status" value="2"/>
</dbReference>
<evidence type="ECO:0000256" key="3">
    <source>
        <dbReference type="ARBA" id="ARBA00022525"/>
    </source>
</evidence>
<sequence>MLSTSSAMLLLLSVVALPLTSITAKKILCPDNQMKCLDTNTCCILPGGQSYGCCPFANGVCCADRIHCCPNGKSCDEKNGRCSNSASGGRSLLVLMFLRMMQVADDQMPMMPLATGTITNKGNAAKQQLKKSATLSEESALYSVVSDALKNGTTIEMVPCPDHSVCPGQQTCCPFVDGSYGCCPFSRGVCCSDHQSCCPHKTICVNDNTCI</sequence>